<name>A0A9X8UIB8_9FIRM</name>
<gene>
    <name evidence="2" type="ORF">EDD78_108138</name>
</gene>
<dbReference type="PANTHER" id="PTHR37817">
    <property type="entry name" value="N-ACETYLTRANSFERASE EIS"/>
    <property type="match status" value="1"/>
</dbReference>
<keyword evidence="3" id="KW-1185">Reference proteome</keyword>
<dbReference type="InterPro" id="IPR000182">
    <property type="entry name" value="GNAT_dom"/>
</dbReference>
<protein>
    <submittedName>
        <fullName evidence="2">Acetyltransferase (GNAT) family protein</fullName>
    </submittedName>
</protein>
<feature type="domain" description="N-acetyltransferase" evidence="1">
    <location>
        <begin position="2"/>
        <end position="152"/>
    </location>
</feature>
<dbReference type="RefSeq" id="WP_132084844.1">
    <property type="nucleotide sequence ID" value="NZ_SLUK01000008.1"/>
</dbReference>
<dbReference type="InterPro" id="IPR051554">
    <property type="entry name" value="Acetyltransferase_Eis"/>
</dbReference>
<dbReference type="InterPro" id="IPR016181">
    <property type="entry name" value="Acyl_CoA_acyltransferase"/>
</dbReference>
<dbReference type="GO" id="GO:0030649">
    <property type="term" value="P:aminoglycoside antibiotic catabolic process"/>
    <property type="evidence" value="ECO:0007669"/>
    <property type="project" value="TreeGrafter"/>
</dbReference>
<reference evidence="2 3" key="1">
    <citation type="submission" date="2019-03" db="EMBL/GenBank/DDBJ databases">
        <title>Genomic Encyclopedia of Type Strains, Phase IV (KMG-IV): sequencing the most valuable type-strain genomes for metagenomic binning, comparative biology and taxonomic classification.</title>
        <authorList>
            <person name="Goeker M."/>
        </authorList>
    </citation>
    <scope>NUCLEOTIDE SEQUENCE [LARGE SCALE GENOMIC DNA]</scope>
    <source>
        <strain evidence="2 3">DSM 100433</strain>
    </source>
</reference>
<accession>A0A9X8UIB8</accession>
<dbReference type="PROSITE" id="PS51186">
    <property type="entry name" value="GNAT"/>
    <property type="match status" value="1"/>
</dbReference>
<organism evidence="2 3">
    <name type="scientific">Harryflintia acetispora</name>
    <dbReference type="NCBI Taxonomy" id="1849041"/>
    <lineage>
        <taxon>Bacteria</taxon>
        <taxon>Bacillati</taxon>
        <taxon>Bacillota</taxon>
        <taxon>Clostridia</taxon>
        <taxon>Eubacteriales</taxon>
        <taxon>Oscillospiraceae</taxon>
        <taxon>Harryflintia</taxon>
    </lineage>
</organism>
<evidence type="ECO:0000259" key="1">
    <source>
        <dbReference type="PROSITE" id="PS51186"/>
    </source>
</evidence>
<dbReference type="AlphaFoldDB" id="A0A9X8UIB8"/>
<evidence type="ECO:0000313" key="3">
    <source>
        <dbReference type="Proteomes" id="UP000294682"/>
    </source>
</evidence>
<dbReference type="PANTHER" id="PTHR37817:SF1">
    <property type="entry name" value="N-ACETYLTRANSFERASE EIS"/>
    <property type="match status" value="1"/>
</dbReference>
<proteinExistence type="predicted"/>
<sequence>MSDVRLSKTGDLPALRSLFGQVFEEDEAGLDLFFSHCYREENALVAEVDGALCGMFYILPAQLLCAGETLDVAYLYALAVEEHMRGRGIAGEIMHELDRLLPARGYAAALLKPAEESLYGYYRRFGFDHAFYVKRFPFSAGGPGKVVPIRLDKLPRPRESYFSCRPLFLWNQGMLRFAEDFGRHGGGGTWLIETPQGGGYAHGRIREGKLLVTELGCEAGSEPALLGALASRLGLPGGAALLPPDAPFGEREPTALLKWFIPARETKDGYFSLAFD</sequence>
<dbReference type="GO" id="GO:0034069">
    <property type="term" value="F:aminoglycoside N-acetyltransferase activity"/>
    <property type="evidence" value="ECO:0007669"/>
    <property type="project" value="TreeGrafter"/>
</dbReference>
<dbReference type="EMBL" id="SLUK01000008">
    <property type="protein sequence ID" value="TCL42823.1"/>
    <property type="molecule type" value="Genomic_DNA"/>
</dbReference>
<dbReference type="Gene3D" id="3.40.630.30">
    <property type="match status" value="1"/>
</dbReference>
<dbReference type="SUPFAM" id="SSF55729">
    <property type="entry name" value="Acyl-CoA N-acyltransferases (Nat)"/>
    <property type="match status" value="1"/>
</dbReference>
<dbReference type="Pfam" id="PF13527">
    <property type="entry name" value="Acetyltransf_9"/>
    <property type="match status" value="1"/>
</dbReference>
<evidence type="ECO:0000313" key="2">
    <source>
        <dbReference type="EMBL" id="TCL42823.1"/>
    </source>
</evidence>
<dbReference type="Proteomes" id="UP000294682">
    <property type="component" value="Unassembled WGS sequence"/>
</dbReference>
<dbReference type="CDD" id="cd04301">
    <property type="entry name" value="NAT_SF"/>
    <property type="match status" value="1"/>
</dbReference>
<comment type="caution">
    <text evidence="2">The sequence shown here is derived from an EMBL/GenBank/DDBJ whole genome shotgun (WGS) entry which is preliminary data.</text>
</comment>